<feature type="transmembrane region" description="Helical" evidence="5">
    <location>
        <begin position="86"/>
        <end position="107"/>
    </location>
</feature>
<feature type="transmembrane region" description="Helical" evidence="5">
    <location>
        <begin position="232"/>
        <end position="255"/>
    </location>
</feature>
<sequence>MGNYGIEKAVEVVVFNMERMGKWMESVSKSKIRVNDTANASEIKGLKKEIGLFEAIAIVIGVVIGSGIFFKASFVFKNAGSPMMGILAWIAGGVITMASGLTIAEIATAIPKTGGVFVYLKELYGEKWAFLFGWVQSVIYVPGAAAALAIVFATQATSFVPLNDLQQKLLAVAMILIIMISNVLSTRLGSKVQFISTIGKLIPIFIIIGYGLTKGTAQGIMGTTTSVGTITGFGTAILGTLWAYDGWVGVGNIAGELKNPKKDLPKSIIIGVTMIIAVYVLINLAIIQVIPVEEVIASSKPASDAATILFGNGGAALISAGILISIFGALNGYLLTGVRIPFAMAQDGLMPYASFFGKINEKYQTPLNAFALEVVLACIYVFSGSFEMLTNLVTFILWIFFTMAVAGVFILRKKHKHIERPYQVPLYPIVPMVGIIGGLYIIVNTLFTDTSNALYGLAITAIGLPVYIYISKRNKMIKTFTK</sequence>
<feature type="transmembrane region" description="Helical" evidence="5">
    <location>
        <begin position="392"/>
        <end position="412"/>
    </location>
</feature>
<feature type="transmembrane region" description="Helical" evidence="5">
    <location>
        <begin position="52"/>
        <end position="74"/>
    </location>
</feature>
<comment type="subcellular location">
    <subcellularLocation>
        <location evidence="1">Membrane</location>
        <topology evidence="1">Multi-pass membrane protein</topology>
    </subcellularLocation>
</comment>
<gene>
    <name evidence="6" type="ORF">HNQ80_001792</name>
</gene>
<dbReference type="FunFam" id="1.20.1740.10:FF:000051">
    <property type="entry name" value="Amino acid permease"/>
    <property type="match status" value="1"/>
</dbReference>
<dbReference type="AlphaFoldDB" id="A0A841KQK6"/>
<reference evidence="6 7" key="1">
    <citation type="submission" date="2020-08" db="EMBL/GenBank/DDBJ databases">
        <title>Genomic Encyclopedia of Type Strains, Phase IV (KMG-IV): sequencing the most valuable type-strain genomes for metagenomic binning, comparative biology and taxonomic classification.</title>
        <authorList>
            <person name="Goeker M."/>
        </authorList>
    </citation>
    <scope>NUCLEOTIDE SEQUENCE [LARGE SCALE GENOMIC DNA]</scope>
    <source>
        <strain evidence="6 7">DSM 103526</strain>
    </source>
</reference>
<feature type="transmembrane region" description="Helical" evidence="5">
    <location>
        <begin position="310"/>
        <end position="334"/>
    </location>
</feature>
<evidence type="ECO:0000256" key="5">
    <source>
        <dbReference type="SAM" id="Phobius"/>
    </source>
</evidence>
<dbReference type="PANTHER" id="PTHR11785">
    <property type="entry name" value="AMINO ACID TRANSPORTER"/>
    <property type="match status" value="1"/>
</dbReference>
<keyword evidence="7" id="KW-1185">Reference proteome</keyword>
<dbReference type="InterPro" id="IPR050598">
    <property type="entry name" value="AminoAcid_Transporter"/>
</dbReference>
<dbReference type="InterPro" id="IPR002293">
    <property type="entry name" value="AA/rel_permease1"/>
</dbReference>
<proteinExistence type="predicted"/>
<evidence type="ECO:0000256" key="2">
    <source>
        <dbReference type="ARBA" id="ARBA00022692"/>
    </source>
</evidence>
<feature type="transmembrane region" description="Helical" evidence="5">
    <location>
        <begin position="192"/>
        <end position="212"/>
    </location>
</feature>
<dbReference type="Gene3D" id="1.20.1740.10">
    <property type="entry name" value="Amino acid/polyamine transporter I"/>
    <property type="match status" value="1"/>
</dbReference>
<dbReference type="GO" id="GO:0016020">
    <property type="term" value="C:membrane"/>
    <property type="evidence" value="ECO:0007669"/>
    <property type="project" value="UniProtKB-SubCell"/>
</dbReference>
<name>A0A841KQK6_9FIRM</name>
<protein>
    <submittedName>
        <fullName evidence="6">APA family basic amino acid/polyamine antiporter</fullName>
    </submittedName>
</protein>
<feature type="transmembrane region" description="Helical" evidence="5">
    <location>
        <begin position="453"/>
        <end position="470"/>
    </location>
</feature>
<dbReference type="PIRSF" id="PIRSF006060">
    <property type="entry name" value="AA_transporter"/>
    <property type="match status" value="1"/>
</dbReference>
<dbReference type="EMBL" id="JACHEN010000009">
    <property type="protein sequence ID" value="MBB6215703.1"/>
    <property type="molecule type" value="Genomic_DNA"/>
</dbReference>
<feature type="transmembrane region" description="Helical" evidence="5">
    <location>
        <begin position="424"/>
        <end position="447"/>
    </location>
</feature>
<keyword evidence="3 5" id="KW-1133">Transmembrane helix</keyword>
<evidence type="ECO:0000313" key="7">
    <source>
        <dbReference type="Proteomes" id="UP000579281"/>
    </source>
</evidence>
<organism evidence="6 7">
    <name type="scientific">Anaerosolibacter carboniphilus</name>
    <dbReference type="NCBI Taxonomy" id="1417629"/>
    <lineage>
        <taxon>Bacteria</taxon>
        <taxon>Bacillati</taxon>
        <taxon>Bacillota</taxon>
        <taxon>Clostridia</taxon>
        <taxon>Peptostreptococcales</taxon>
        <taxon>Thermotaleaceae</taxon>
        <taxon>Anaerosolibacter</taxon>
    </lineage>
</organism>
<evidence type="ECO:0000256" key="4">
    <source>
        <dbReference type="ARBA" id="ARBA00023136"/>
    </source>
</evidence>
<feature type="transmembrane region" description="Helical" evidence="5">
    <location>
        <begin position="267"/>
        <end position="290"/>
    </location>
</feature>
<evidence type="ECO:0000256" key="1">
    <source>
        <dbReference type="ARBA" id="ARBA00004141"/>
    </source>
</evidence>
<evidence type="ECO:0000256" key="3">
    <source>
        <dbReference type="ARBA" id="ARBA00022989"/>
    </source>
</evidence>
<dbReference type="Proteomes" id="UP000579281">
    <property type="component" value="Unassembled WGS sequence"/>
</dbReference>
<feature type="transmembrane region" description="Helical" evidence="5">
    <location>
        <begin position="367"/>
        <end position="386"/>
    </location>
</feature>
<evidence type="ECO:0000313" key="6">
    <source>
        <dbReference type="EMBL" id="MBB6215703.1"/>
    </source>
</evidence>
<dbReference type="RefSeq" id="WP_330602810.1">
    <property type="nucleotide sequence ID" value="NZ_JACHEN010000009.1"/>
</dbReference>
<feature type="transmembrane region" description="Helical" evidence="5">
    <location>
        <begin position="128"/>
        <end position="153"/>
    </location>
</feature>
<accession>A0A841KQK6</accession>
<feature type="transmembrane region" description="Helical" evidence="5">
    <location>
        <begin position="165"/>
        <end position="185"/>
    </location>
</feature>
<comment type="caution">
    <text evidence="6">The sequence shown here is derived from an EMBL/GenBank/DDBJ whole genome shotgun (WGS) entry which is preliminary data.</text>
</comment>
<dbReference type="GO" id="GO:0015179">
    <property type="term" value="F:L-amino acid transmembrane transporter activity"/>
    <property type="evidence" value="ECO:0007669"/>
    <property type="project" value="TreeGrafter"/>
</dbReference>
<keyword evidence="4 5" id="KW-0472">Membrane</keyword>
<dbReference type="Pfam" id="PF13520">
    <property type="entry name" value="AA_permease_2"/>
    <property type="match status" value="1"/>
</dbReference>
<keyword evidence="2 5" id="KW-0812">Transmembrane</keyword>
<dbReference type="PANTHER" id="PTHR11785:SF512">
    <property type="entry name" value="SOBREMESA, ISOFORM B"/>
    <property type="match status" value="1"/>
</dbReference>